<dbReference type="PROSITE" id="PS50077">
    <property type="entry name" value="HEAT_REPEAT"/>
    <property type="match status" value="1"/>
</dbReference>
<keyword evidence="3" id="KW-0813">Transport</keyword>
<keyword evidence="4" id="KW-0963">Cytoplasm</keyword>
<organism evidence="11">
    <name type="scientific">Ostreococcus mediterraneus</name>
    <dbReference type="NCBI Taxonomy" id="1486918"/>
    <lineage>
        <taxon>Eukaryota</taxon>
        <taxon>Viridiplantae</taxon>
        <taxon>Chlorophyta</taxon>
        <taxon>Mamiellophyceae</taxon>
        <taxon>Mamiellales</taxon>
        <taxon>Bathycoccaceae</taxon>
        <taxon>Ostreococcus</taxon>
    </lineage>
</organism>
<dbReference type="PANTHER" id="PTHR10527">
    <property type="entry name" value="IMPORTIN BETA"/>
    <property type="match status" value="1"/>
</dbReference>
<proteinExistence type="predicted"/>
<dbReference type="Pfam" id="PF13513">
    <property type="entry name" value="HEAT_EZ"/>
    <property type="match status" value="1"/>
</dbReference>
<evidence type="ECO:0000259" key="10">
    <source>
        <dbReference type="Pfam" id="PF25780"/>
    </source>
</evidence>
<dbReference type="SUPFAM" id="SSF48371">
    <property type="entry name" value="ARM repeat"/>
    <property type="match status" value="2"/>
</dbReference>
<gene>
    <name evidence="11" type="ORF">OMED0929_LOCUS6462</name>
</gene>
<protein>
    <recommendedName>
        <fullName evidence="10">IPO4/5-like TPR repeats domain-containing protein</fullName>
    </recommendedName>
</protein>
<dbReference type="Gene3D" id="1.25.10.10">
    <property type="entry name" value="Leucine-rich Repeat Variant"/>
    <property type="match status" value="1"/>
</dbReference>
<dbReference type="EMBL" id="HBEW01007648">
    <property type="protein sequence ID" value="CAD8587467.1"/>
    <property type="molecule type" value="Transcribed_RNA"/>
</dbReference>
<dbReference type="GO" id="GO:0006606">
    <property type="term" value="P:protein import into nucleus"/>
    <property type="evidence" value="ECO:0007669"/>
    <property type="project" value="InterPro"/>
</dbReference>
<comment type="subcellular location">
    <subcellularLocation>
        <location evidence="2">Cytoplasm</location>
    </subcellularLocation>
    <subcellularLocation>
        <location evidence="1">Nucleus</location>
    </subcellularLocation>
</comment>
<evidence type="ECO:0000256" key="4">
    <source>
        <dbReference type="ARBA" id="ARBA00022490"/>
    </source>
</evidence>
<dbReference type="InterPro" id="IPR021133">
    <property type="entry name" value="HEAT_type_2"/>
</dbReference>
<evidence type="ECO:0000256" key="8">
    <source>
        <dbReference type="PROSITE-ProRule" id="PRU00103"/>
    </source>
</evidence>
<evidence type="ECO:0000256" key="9">
    <source>
        <dbReference type="SAM" id="MobiDB-lite"/>
    </source>
</evidence>
<evidence type="ECO:0000256" key="5">
    <source>
        <dbReference type="ARBA" id="ARBA00022737"/>
    </source>
</evidence>
<feature type="region of interest" description="Disordered" evidence="9">
    <location>
        <begin position="616"/>
        <end position="640"/>
    </location>
</feature>
<feature type="repeat" description="HEAT" evidence="8">
    <location>
        <begin position="378"/>
        <end position="409"/>
    </location>
</feature>
<evidence type="ECO:0000256" key="2">
    <source>
        <dbReference type="ARBA" id="ARBA00004496"/>
    </source>
</evidence>
<sequence length="1049" mass="112868">MSHDANVRSTAEVGLKRAGKSPKIIPMLLACGASDGDEGVRHLAYVVLKRRASAAFAKLSPNDKASTQSALLDAVMKESRLNTRNAIVDVIAKIARLTVPLGQWKELLEFMGQCASSPEPAHRELAFGMFASLTETIVGALSHHFGALGQLFAQGLVDESTNVRMRALKAVGALVSNSTGEPEQVAIMKSLVPHIIEAAKTALQAGDEDGAGIVFEVLDELTESQTSALSGHVPAVVSFCIEVAVAEQLSTLARRRALDVVAFMARHKPKALTKSKLIEPLLVALCPLCGEPKEEELAGEDDVDADEEEELQVQTVASQLIDVLALKVPAKHILPTVISFASTNLNSSSERLRHAAVAVLGVVTEGCCEGVRAHAAQIIPNVVPRLADEHAAVRGAAAFTLGQFAEHLNLTIDAGCQDLHKQVLPALFFTLPNERVKSVQERMMYAMDAWLEDLQGEVEEYVKPLLDIVFLAIDSDAKPHVREMLLSALASATASCGRKVHEFFRDLLPRLTKCFNLTSDAELSVRARALEVLGMLISSDREHTFIDAQTNDFAVRVALSGFELDFAELREYAHGLFGEVSEAMGEGFEQYLDVCVGKAIESIELDDGIMFDSEDEADRDELDSDDDYDGDGGQKTSGYSIRSGVMDEKASACKALNCYASHCPRAFAKYIPKVSKLLVSMSDYMHEMVRVQAHLALGQTAIAALMIDPASSQSLAHESLSATIRCVLDDDDKEAVSASIESAALVLKVMKDHPTIDVNQHIVDLTAASLEILEGRAVCQMEDDYDSEAGDDDDDDDEEDPEAGLSVIEAIADLLPALASYMGASFAQHFTPHFNALMRRTSENRTETERLLCYATLVEVVRAVGPPAAMCAPVALPGCLRDLTSGDVGLRRNCAYCAGVLVSVGGEHAAQFHSVVAQALVPMLSAENEPDGGVRDNAVGALARLLQVVGIHGEGAALLDVVLRALPLRNDLEEGPDVYHWLANTIADTPTALSEAHVRQVIHIFNQVFAEKLAAEVTLRIITLSVEKGCGVDPRVAEAATSLQQHHAL</sequence>
<dbReference type="AlphaFoldDB" id="A0A7S0KQE7"/>
<evidence type="ECO:0000256" key="7">
    <source>
        <dbReference type="ARBA" id="ARBA00023242"/>
    </source>
</evidence>
<keyword evidence="6" id="KW-0653">Protein transport</keyword>
<evidence type="ECO:0000256" key="1">
    <source>
        <dbReference type="ARBA" id="ARBA00004123"/>
    </source>
</evidence>
<accession>A0A7S0KQE7</accession>
<evidence type="ECO:0000313" key="11">
    <source>
        <dbReference type="EMBL" id="CAD8587467.1"/>
    </source>
</evidence>
<feature type="compositionally biased region" description="Acidic residues" evidence="9">
    <location>
        <begin position="616"/>
        <end position="630"/>
    </location>
</feature>
<dbReference type="Pfam" id="PF25780">
    <property type="entry name" value="TPR_IPO5"/>
    <property type="match status" value="1"/>
</dbReference>
<dbReference type="InterPro" id="IPR011989">
    <property type="entry name" value="ARM-like"/>
</dbReference>
<feature type="domain" description="IPO4/5-like TPR repeats" evidence="10">
    <location>
        <begin position="82"/>
        <end position="239"/>
    </location>
</feature>
<dbReference type="InterPro" id="IPR040122">
    <property type="entry name" value="Importin_beta"/>
</dbReference>
<dbReference type="GO" id="GO:0005737">
    <property type="term" value="C:cytoplasm"/>
    <property type="evidence" value="ECO:0007669"/>
    <property type="project" value="UniProtKB-SubCell"/>
</dbReference>
<evidence type="ECO:0000256" key="3">
    <source>
        <dbReference type="ARBA" id="ARBA00022448"/>
    </source>
</evidence>
<evidence type="ECO:0000256" key="6">
    <source>
        <dbReference type="ARBA" id="ARBA00022927"/>
    </source>
</evidence>
<reference evidence="11" key="1">
    <citation type="submission" date="2021-01" db="EMBL/GenBank/DDBJ databases">
        <authorList>
            <person name="Corre E."/>
            <person name="Pelletier E."/>
            <person name="Niang G."/>
            <person name="Scheremetjew M."/>
            <person name="Finn R."/>
            <person name="Kale V."/>
            <person name="Holt S."/>
            <person name="Cochrane G."/>
            <person name="Meng A."/>
            <person name="Brown T."/>
            <person name="Cohen L."/>
        </authorList>
    </citation>
    <scope>NUCLEOTIDE SEQUENCE</scope>
    <source>
        <strain evidence="11">Clade-D-RCC2572</strain>
    </source>
</reference>
<dbReference type="InterPro" id="IPR016024">
    <property type="entry name" value="ARM-type_fold"/>
</dbReference>
<dbReference type="InterPro" id="IPR057672">
    <property type="entry name" value="TPR_IPO4/5"/>
</dbReference>
<name>A0A7S0KQE7_9CHLO</name>
<keyword evidence="7" id="KW-0539">Nucleus</keyword>
<keyword evidence="5" id="KW-0677">Repeat</keyword>